<dbReference type="Proteomes" id="UP000800093">
    <property type="component" value="Unassembled WGS sequence"/>
</dbReference>
<dbReference type="CDD" id="cd01823">
    <property type="entry name" value="SEST_like"/>
    <property type="match status" value="1"/>
</dbReference>
<accession>A0A9P4KBK2</accession>
<evidence type="ECO:0008006" key="4">
    <source>
        <dbReference type="Google" id="ProtNLM"/>
    </source>
</evidence>
<dbReference type="AlphaFoldDB" id="A0A9P4KBK2"/>
<dbReference type="EMBL" id="ML986610">
    <property type="protein sequence ID" value="KAF2265191.1"/>
    <property type="molecule type" value="Genomic_DNA"/>
</dbReference>
<protein>
    <recommendedName>
        <fullName evidence="4">SGNH hydrolase-type esterase domain-containing protein</fullName>
    </recommendedName>
</protein>
<dbReference type="InterPro" id="IPR036514">
    <property type="entry name" value="SGNH_hydro_sf"/>
</dbReference>
<evidence type="ECO:0000313" key="3">
    <source>
        <dbReference type="Proteomes" id="UP000800093"/>
    </source>
</evidence>
<name>A0A9P4KBK2_9PLEO</name>
<proteinExistence type="predicted"/>
<reference evidence="3" key="1">
    <citation type="journal article" date="2020" name="Stud. Mycol.">
        <title>101 Dothideomycetes genomes: A test case for predicting lifestyles and emergence of pathogens.</title>
        <authorList>
            <person name="Haridas S."/>
            <person name="Albert R."/>
            <person name="Binder M."/>
            <person name="Bloem J."/>
            <person name="LaButti K."/>
            <person name="Salamov A."/>
            <person name="Andreopoulos B."/>
            <person name="Baker S."/>
            <person name="Barry K."/>
            <person name="Bills G."/>
            <person name="Bluhm B."/>
            <person name="Cannon C."/>
            <person name="Castanera R."/>
            <person name="Culley D."/>
            <person name="Daum C."/>
            <person name="Ezra D."/>
            <person name="Gonzalez J."/>
            <person name="Henrissat B."/>
            <person name="Kuo A."/>
            <person name="Liang C."/>
            <person name="Lipzen A."/>
            <person name="Lutzoni F."/>
            <person name="Magnuson J."/>
            <person name="Mondo S."/>
            <person name="Nolan M."/>
            <person name="Ohm R."/>
            <person name="Pangilinan J."/>
            <person name="Park H.-J."/>
            <person name="Ramirez L."/>
            <person name="Alfaro M."/>
            <person name="Sun H."/>
            <person name="Tritt A."/>
            <person name="Yoshinaga Y."/>
            <person name="Zwiers L.-H."/>
            <person name="Turgeon B."/>
            <person name="Goodwin S."/>
            <person name="Spatafora J."/>
            <person name="Crous P."/>
            <person name="Grigoriev I."/>
        </authorList>
    </citation>
    <scope>NUCLEOTIDE SEQUENCE [LARGE SCALE GENOMIC DNA]</scope>
    <source>
        <strain evidence="3">CBS 304.66</strain>
    </source>
</reference>
<evidence type="ECO:0000313" key="2">
    <source>
        <dbReference type="EMBL" id="KAF2265191.1"/>
    </source>
</evidence>
<dbReference type="PANTHER" id="PTHR37981">
    <property type="entry name" value="LIPASE 2"/>
    <property type="match status" value="1"/>
</dbReference>
<evidence type="ECO:0000256" key="1">
    <source>
        <dbReference type="SAM" id="SignalP"/>
    </source>
</evidence>
<comment type="caution">
    <text evidence="2">The sequence shown here is derived from an EMBL/GenBank/DDBJ whole genome shotgun (WGS) entry which is preliminary data.</text>
</comment>
<dbReference type="GO" id="GO:0006629">
    <property type="term" value="P:lipid metabolic process"/>
    <property type="evidence" value="ECO:0007669"/>
    <property type="project" value="TreeGrafter"/>
</dbReference>
<dbReference type="OrthoDB" id="21678at2759"/>
<gene>
    <name evidence="2" type="ORF">CC78DRAFT_567765</name>
</gene>
<dbReference type="PANTHER" id="PTHR37981:SF1">
    <property type="entry name" value="SGNH HYDROLASE-TYPE ESTERASE DOMAIN-CONTAINING PROTEIN"/>
    <property type="match status" value="1"/>
</dbReference>
<organism evidence="2 3">
    <name type="scientific">Lojkania enalia</name>
    <dbReference type="NCBI Taxonomy" id="147567"/>
    <lineage>
        <taxon>Eukaryota</taxon>
        <taxon>Fungi</taxon>
        <taxon>Dikarya</taxon>
        <taxon>Ascomycota</taxon>
        <taxon>Pezizomycotina</taxon>
        <taxon>Dothideomycetes</taxon>
        <taxon>Pleosporomycetidae</taxon>
        <taxon>Pleosporales</taxon>
        <taxon>Pleosporales incertae sedis</taxon>
        <taxon>Lojkania</taxon>
    </lineage>
</organism>
<dbReference type="SUPFAM" id="SSF52266">
    <property type="entry name" value="SGNH hydrolase"/>
    <property type="match status" value="2"/>
</dbReference>
<dbReference type="InterPro" id="IPR037460">
    <property type="entry name" value="SEST-like"/>
</dbReference>
<sequence length="869" mass="99093">MYYSHLKLAATAWVLLSPLAESISVPSKGKEAKYLTRREDAKDYDIDDDNSARDQNLTLALDSLNVNTSANYPFRTVNAWVALGDSFAAGPGAGESFDGDWDHECMRGTMAYPNQMQNDDIMKGPNGRGDPKPEFDFVACTGAQTYDLLDMEKEDNQLKKIDADQTTFATLSITGNDVRFSEILKACVFGLAGKCDKKLKQAEDIMFNSTLWTQYNKVLNETLLNRFKIPKDDPHTLVYQQGYIQFFNDTTDQCDNAKFRRGGPKLTKELRKTMNTLTHKLNYVVQYWMDLRNVEWTSENGPFWSTYVDWVDVDWKYNNHRFCRQGVDEPDQENEDTWFFHLPWPISFDDDDDPKIVDSLSNFTWTPGVPSEDDVTVSALPYWLMKAFHPKEAGFAQSSNLHLFKLYYQEALAELPKKKFIIMCVGDYLSLGRNANPGNTDRLGYLPHLHRLLDDARIFNYGQTGGPSVTHVFSGTRGGDYQGDLTHEIYPNDDSIKVIANAIAKSWVNFVPVGKVIPVMIGHAELLQGREPKDIIESVRYLLFILFRWDTDAIVLLSQVPMYGLPHDGKDFYPMQKRFIEYNALLAGLVTEYSEAGRKIVKVHTSTTTKEHLTNDRQFPSRTGNERIARDFLEGMVLAQRRKFFEGAKWDNEGFEALEAPPDLPAPADGKQECLQPIPDNGPKWDEIKQSLFRYAPYKTEDDENKWIENVACDDDTVCAFSWDNGTTCVYSGGSEDGERSTHHQLIIQKDGNIDKGDCKASIRKIFDDCINGDERSYGGIVKTDKGYYSITSVAEKGMNPLSFTIDWSWMTYEFDDEKADDLLTNIPKPRDPYDTDEKLEFDHLTPEENPLRKPFTVTEKIPDEIPDP</sequence>
<feature type="signal peptide" evidence="1">
    <location>
        <begin position="1"/>
        <end position="22"/>
    </location>
</feature>
<dbReference type="GO" id="GO:0016788">
    <property type="term" value="F:hydrolase activity, acting on ester bonds"/>
    <property type="evidence" value="ECO:0007669"/>
    <property type="project" value="InterPro"/>
</dbReference>
<keyword evidence="3" id="KW-1185">Reference proteome</keyword>
<keyword evidence="1" id="KW-0732">Signal</keyword>
<feature type="chain" id="PRO_5040266936" description="SGNH hydrolase-type esterase domain-containing protein" evidence="1">
    <location>
        <begin position="23"/>
        <end position="869"/>
    </location>
</feature>
<dbReference type="Gene3D" id="3.40.50.1110">
    <property type="entry name" value="SGNH hydrolase"/>
    <property type="match status" value="2"/>
</dbReference>